<keyword evidence="3" id="KW-1185">Reference proteome</keyword>
<evidence type="ECO:0000259" key="1">
    <source>
        <dbReference type="Pfam" id="PF01863"/>
    </source>
</evidence>
<proteinExistence type="predicted"/>
<organism evidence="2 3">
    <name type="scientific">Lysobacter korlensis</name>
    <dbReference type="NCBI Taxonomy" id="553636"/>
    <lineage>
        <taxon>Bacteria</taxon>
        <taxon>Pseudomonadati</taxon>
        <taxon>Pseudomonadota</taxon>
        <taxon>Gammaproteobacteria</taxon>
        <taxon>Lysobacterales</taxon>
        <taxon>Lysobacteraceae</taxon>
        <taxon>Lysobacter</taxon>
    </lineage>
</organism>
<dbReference type="PANTHER" id="PTHR30399">
    <property type="entry name" value="UNCHARACTERIZED PROTEIN YGJP"/>
    <property type="match status" value="1"/>
</dbReference>
<dbReference type="Gene3D" id="3.30.2010.10">
    <property type="entry name" value="Metalloproteases ('zincins'), catalytic domain"/>
    <property type="match status" value="1"/>
</dbReference>
<dbReference type="InterPro" id="IPR053136">
    <property type="entry name" value="UTP_pyrophosphatase-like"/>
</dbReference>
<dbReference type="InterPro" id="IPR002725">
    <property type="entry name" value="YgjP-like_metallopeptidase"/>
</dbReference>
<dbReference type="Proteomes" id="UP001589896">
    <property type="component" value="Unassembled WGS sequence"/>
</dbReference>
<dbReference type="RefSeq" id="WP_386663934.1">
    <property type="nucleotide sequence ID" value="NZ_JBHLTG010000001.1"/>
</dbReference>
<reference evidence="2 3" key="1">
    <citation type="submission" date="2024-09" db="EMBL/GenBank/DDBJ databases">
        <authorList>
            <person name="Sun Q."/>
            <person name="Mori K."/>
        </authorList>
    </citation>
    <scope>NUCLEOTIDE SEQUENCE [LARGE SCALE GENOMIC DNA]</scope>
    <source>
        <strain evidence="2 3">KCTC 23076</strain>
    </source>
</reference>
<dbReference type="CDD" id="cd07344">
    <property type="entry name" value="M48_yhfN_like"/>
    <property type="match status" value="1"/>
</dbReference>
<feature type="domain" description="YgjP-like metallopeptidase" evidence="1">
    <location>
        <begin position="40"/>
        <end position="240"/>
    </location>
</feature>
<name>A0ABV6RKB6_9GAMM</name>
<sequence>MIGGFRAAPKPRTVTRETLAVTLPDGRCIDVQRVRDPRAKRMRLIVGLHGVRLTLPLRTSEAAAAKFLREHHGWLVDALGRRGDAPAALQAHVTAQLPLRGVAVPVLWQTGRLVRIGLEGDAIVITAPEAASEAALRRALRDFYEAQARADVGRWLPRYLGGLPRAPSRLRFRMMSSLWGSLTRDGAMTLDLALVLGAPAAFEYVLVHELCHLLHMDHSPAFWREVEARCPDWRMHRAYFREGGRGLKPALHALCAGA</sequence>
<dbReference type="Pfam" id="PF01863">
    <property type="entry name" value="YgjP-like"/>
    <property type="match status" value="1"/>
</dbReference>
<dbReference type="PANTHER" id="PTHR30399:SF1">
    <property type="entry name" value="UTP PYROPHOSPHATASE"/>
    <property type="match status" value="1"/>
</dbReference>
<dbReference type="EMBL" id="JBHLTG010000001">
    <property type="protein sequence ID" value="MFC0676333.1"/>
    <property type="molecule type" value="Genomic_DNA"/>
</dbReference>
<evidence type="ECO:0000313" key="2">
    <source>
        <dbReference type="EMBL" id="MFC0676333.1"/>
    </source>
</evidence>
<accession>A0ABV6RKB6</accession>
<protein>
    <submittedName>
        <fullName evidence="2">M48 family metallopeptidase</fullName>
    </submittedName>
</protein>
<gene>
    <name evidence="2" type="ORF">ACFFGH_00530</name>
</gene>
<evidence type="ECO:0000313" key="3">
    <source>
        <dbReference type="Proteomes" id="UP001589896"/>
    </source>
</evidence>
<comment type="caution">
    <text evidence="2">The sequence shown here is derived from an EMBL/GenBank/DDBJ whole genome shotgun (WGS) entry which is preliminary data.</text>
</comment>